<dbReference type="PANTHER" id="PTHR44666:SF1">
    <property type="entry name" value="WD REPEAT-CONTAINING PROTEIN 53"/>
    <property type="match status" value="1"/>
</dbReference>
<evidence type="ECO:0000256" key="2">
    <source>
        <dbReference type="SAM" id="MobiDB-lite"/>
    </source>
</evidence>
<reference evidence="3" key="2">
    <citation type="submission" date="2025-09" db="UniProtKB">
        <authorList>
            <consortium name="Ensembl"/>
        </authorList>
    </citation>
    <scope>IDENTIFICATION</scope>
</reference>
<feature type="compositionally biased region" description="Basic residues" evidence="2">
    <location>
        <begin position="510"/>
        <end position="523"/>
    </location>
</feature>
<dbReference type="InterPro" id="IPR015943">
    <property type="entry name" value="WD40/YVTN_repeat-like_dom_sf"/>
</dbReference>
<dbReference type="SMART" id="SM00320">
    <property type="entry name" value="WD40"/>
    <property type="match status" value="5"/>
</dbReference>
<dbReference type="InterPro" id="IPR042453">
    <property type="entry name" value="WDR53"/>
</dbReference>
<feature type="compositionally biased region" description="Basic and acidic residues" evidence="2">
    <location>
        <begin position="524"/>
        <end position="540"/>
    </location>
</feature>
<accession>A0A8C6T098</accession>
<reference evidence="3" key="1">
    <citation type="submission" date="2025-08" db="UniProtKB">
        <authorList>
            <consortium name="Ensembl"/>
        </authorList>
    </citation>
    <scope>IDENTIFICATION</scope>
</reference>
<dbReference type="AlphaFoldDB" id="A0A8C6T098"/>
<dbReference type="PANTHER" id="PTHR44666">
    <property type="entry name" value="WD REPEAT-CONTAINING PROTEIN 53"/>
    <property type="match status" value="1"/>
</dbReference>
<evidence type="ECO:0000313" key="3">
    <source>
        <dbReference type="Ensembl" id="ENSNMLP00000014328.1"/>
    </source>
</evidence>
<sequence>MNEGDVKGLEIPLCCHDNRFGVPPVVAPAAPPETPPRHPDSRPALCSQEGCGRYSTVCWCRPLHPQTPPGTPHSLVLAQPPQSAKFAHGCHCGSKRHEGSSGRDVQNIFAVNKVSISRNHQAAGLQLNTMTWAKCKGGPFCNTMIIDKVSDWTPGVAIVQAGDETQSRYILPSYQLLGLGRVSQDGYEEQEDCPGELIMHWTRIHRPVARMNVARQWGEGHSTPILCVGAAPGPEGLLASGSESGQLTVWSQEGIIVGRHQLPDEEDCTSIVFSAASAQLYVSHGENVSVLDPRNLKSTVQEFVGVGEEEINALGLNETGSVLAVADDSGAVRILDLPDGKVCRTLRRHTNICSSVAFRPQRPNNLLSAGLDMQVILWGLQKTRPLWTLSLQDIVEEEDSHQQQPGKLFNPPLAHCVTVSSCGNVVGCAAEDGRVHLMRIGSGSKLEQQGAVKAHSQGVSQAHFINFFPHPYWLISGGNDGHIVLCDLSKHPVVAPEGTSKPQSSAIGDRRKKSKIKPKHKKQDKTESSQEVEAGKKASDDDQAAEAGSSETCAPKLRINHGEKVNWLCPAQLKGEPSVVVADQSSHLAIYSLTTQ</sequence>
<dbReference type="Proteomes" id="UP000694523">
    <property type="component" value="Unplaced"/>
</dbReference>
<dbReference type="PROSITE" id="PS50082">
    <property type="entry name" value="WD_REPEATS_2"/>
    <property type="match status" value="1"/>
</dbReference>
<dbReference type="Ensembl" id="ENSNMLT00000016115.1">
    <property type="protein sequence ID" value="ENSNMLP00000014328.1"/>
    <property type="gene ID" value="ENSNMLG00000009575.1"/>
</dbReference>
<dbReference type="Gene3D" id="2.130.10.10">
    <property type="entry name" value="YVTN repeat-like/Quinoprotein amine dehydrogenase"/>
    <property type="match status" value="2"/>
</dbReference>
<feature type="repeat" description="WD" evidence="1">
    <location>
        <begin position="346"/>
        <end position="388"/>
    </location>
</feature>
<protein>
    <submittedName>
        <fullName evidence="3">WD repeat domain 53</fullName>
    </submittedName>
</protein>
<proteinExistence type="predicted"/>
<keyword evidence="4" id="KW-1185">Reference proteome</keyword>
<dbReference type="Pfam" id="PF00400">
    <property type="entry name" value="WD40"/>
    <property type="match status" value="2"/>
</dbReference>
<keyword evidence="1" id="KW-0853">WD repeat</keyword>
<evidence type="ECO:0000256" key="1">
    <source>
        <dbReference type="PROSITE-ProRule" id="PRU00221"/>
    </source>
</evidence>
<feature type="region of interest" description="Disordered" evidence="2">
    <location>
        <begin position="494"/>
        <end position="556"/>
    </location>
</feature>
<dbReference type="InterPro" id="IPR001680">
    <property type="entry name" value="WD40_rpt"/>
</dbReference>
<name>A0A8C6T098_9GOBI</name>
<evidence type="ECO:0000313" key="4">
    <source>
        <dbReference type="Proteomes" id="UP000694523"/>
    </source>
</evidence>
<dbReference type="InterPro" id="IPR036322">
    <property type="entry name" value="WD40_repeat_dom_sf"/>
</dbReference>
<dbReference type="SUPFAM" id="SSF50978">
    <property type="entry name" value="WD40 repeat-like"/>
    <property type="match status" value="1"/>
</dbReference>
<organism evidence="3 4">
    <name type="scientific">Neogobius melanostomus</name>
    <name type="common">round goby</name>
    <dbReference type="NCBI Taxonomy" id="47308"/>
    <lineage>
        <taxon>Eukaryota</taxon>
        <taxon>Metazoa</taxon>
        <taxon>Chordata</taxon>
        <taxon>Craniata</taxon>
        <taxon>Vertebrata</taxon>
        <taxon>Euteleostomi</taxon>
        <taxon>Actinopterygii</taxon>
        <taxon>Neopterygii</taxon>
        <taxon>Teleostei</taxon>
        <taxon>Neoteleostei</taxon>
        <taxon>Acanthomorphata</taxon>
        <taxon>Gobiaria</taxon>
        <taxon>Gobiiformes</taxon>
        <taxon>Gobioidei</taxon>
        <taxon>Gobiidae</taxon>
        <taxon>Benthophilinae</taxon>
        <taxon>Neogobiini</taxon>
        <taxon>Neogobius</taxon>
    </lineage>
</organism>